<dbReference type="EMBL" id="WINI01000001">
    <property type="protein sequence ID" value="MQQ99847.1"/>
    <property type="molecule type" value="Genomic_DNA"/>
</dbReference>
<evidence type="ECO:0000313" key="2">
    <source>
        <dbReference type="Proteomes" id="UP000451565"/>
    </source>
</evidence>
<dbReference type="Pfam" id="PF13376">
    <property type="entry name" value="OmdA"/>
    <property type="match status" value="1"/>
</dbReference>
<dbReference type="RefSeq" id="WP_153233384.1">
    <property type="nucleotide sequence ID" value="NZ_WINI01000001.1"/>
</dbReference>
<dbReference type="Proteomes" id="UP000451565">
    <property type="component" value="Unassembled WGS sequence"/>
</dbReference>
<proteinExistence type="predicted"/>
<accession>A0A843YQT0</accession>
<gene>
    <name evidence="1" type="ORF">GEV47_04000</name>
</gene>
<protein>
    <submittedName>
        <fullName evidence="1">Bacteriocin-protection protein</fullName>
    </submittedName>
</protein>
<reference evidence="1 2" key="1">
    <citation type="submission" date="2019-10" db="EMBL/GenBank/DDBJ databases">
        <title>Glaciimonas soli sp. nov., a psychrophilic bacterium isolated from the forest soil of a high elevation mountain in Taiwan.</title>
        <authorList>
            <person name="Wang L.-T."/>
            <person name="Shieh W.Y."/>
        </authorList>
    </citation>
    <scope>NUCLEOTIDE SEQUENCE [LARGE SCALE GENOMIC DNA]</scope>
    <source>
        <strain evidence="1 2">GS1</strain>
    </source>
</reference>
<dbReference type="AlphaFoldDB" id="A0A843YQT0"/>
<keyword evidence="2" id="KW-1185">Reference proteome</keyword>
<comment type="caution">
    <text evidence="1">The sequence shown here is derived from an EMBL/GenBank/DDBJ whole genome shotgun (WGS) entry which is preliminary data.</text>
</comment>
<dbReference type="OrthoDB" id="9796999at2"/>
<organism evidence="1 2">
    <name type="scientific">Glaciimonas soli</name>
    <dbReference type="NCBI Taxonomy" id="2590999"/>
    <lineage>
        <taxon>Bacteria</taxon>
        <taxon>Pseudomonadati</taxon>
        <taxon>Pseudomonadota</taxon>
        <taxon>Betaproteobacteria</taxon>
        <taxon>Burkholderiales</taxon>
        <taxon>Oxalobacteraceae</taxon>
        <taxon>Glaciimonas</taxon>
    </lineage>
</organism>
<evidence type="ECO:0000313" key="1">
    <source>
        <dbReference type="EMBL" id="MQQ99847.1"/>
    </source>
</evidence>
<name>A0A843YQT0_9BURK</name>
<sequence length="197" mass="22254">MNSQTKSVTALPIHHFEQQQDWTAWLKENHSTSPGLWLQFTKKGIDIPSVSYAEAVETALCFGWIDGQKQAHSEQFWLQRFTPRSDKSVWSKINKEKALALIKTGVMQAAGLQAIESARKNGSWDAAYDPASKATVSSDFQAALDSNARAKSFFETLNSANRYAVLYRIQTAKKAETRAKRISQLVEMLERHEKIHP</sequence>